<evidence type="ECO:0000259" key="2">
    <source>
        <dbReference type="PROSITE" id="PS51736"/>
    </source>
</evidence>
<evidence type="ECO:0000313" key="5">
    <source>
        <dbReference type="Proteomes" id="UP000886805"/>
    </source>
</evidence>
<dbReference type="PROSITE" id="PS51737">
    <property type="entry name" value="RECOMBINASE_DNA_BIND"/>
    <property type="match status" value="1"/>
</dbReference>
<feature type="domain" description="Recombinase" evidence="3">
    <location>
        <begin position="164"/>
        <end position="306"/>
    </location>
</feature>
<dbReference type="PROSITE" id="PS51736">
    <property type="entry name" value="RECOMBINASES_3"/>
    <property type="match status" value="1"/>
</dbReference>
<reference evidence="4" key="1">
    <citation type="journal article" date="2021" name="PeerJ">
        <title>Extensive microbial diversity within the chicken gut microbiome revealed by metagenomics and culture.</title>
        <authorList>
            <person name="Gilroy R."/>
            <person name="Ravi A."/>
            <person name="Getino M."/>
            <person name="Pursley I."/>
            <person name="Horton D.L."/>
            <person name="Alikhan N.F."/>
            <person name="Baker D."/>
            <person name="Gharbi K."/>
            <person name="Hall N."/>
            <person name="Watson M."/>
            <person name="Adriaenssens E.M."/>
            <person name="Foster-Nyarko E."/>
            <person name="Jarju S."/>
            <person name="Secka A."/>
            <person name="Antonio M."/>
            <person name="Oren A."/>
            <person name="Chaudhuri R.R."/>
            <person name="La Ragione R."/>
            <person name="Hildebrand F."/>
            <person name="Pallen M.J."/>
        </authorList>
    </citation>
    <scope>NUCLEOTIDE SEQUENCE</scope>
    <source>
        <strain evidence="4">ChiSxjej3B15-1167</strain>
    </source>
</reference>
<gene>
    <name evidence="4" type="ORF">H9849_09675</name>
</gene>
<dbReference type="CDD" id="cd03770">
    <property type="entry name" value="SR_TndX_transposase"/>
    <property type="match status" value="1"/>
</dbReference>
<dbReference type="Pfam" id="PF13408">
    <property type="entry name" value="Zn_ribbon_recom"/>
    <property type="match status" value="1"/>
</dbReference>
<dbReference type="PANTHER" id="PTHR30461:SF23">
    <property type="entry name" value="DNA RECOMBINASE-RELATED"/>
    <property type="match status" value="1"/>
</dbReference>
<dbReference type="Pfam" id="PF07508">
    <property type="entry name" value="Recombinase"/>
    <property type="match status" value="1"/>
</dbReference>
<dbReference type="Gene3D" id="3.90.1750.20">
    <property type="entry name" value="Putative Large Serine Recombinase, Chain B, Domain 2"/>
    <property type="match status" value="1"/>
</dbReference>
<dbReference type="Proteomes" id="UP000886805">
    <property type="component" value="Unassembled WGS sequence"/>
</dbReference>
<dbReference type="InterPro" id="IPR006119">
    <property type="entry name" value="Resolv_N"/>
</dbReference>
<dbReference type="InterPro" id="IPR050639">
    <property type="entry name" value="SSR_resolvase"/>
</dbReference>
<feature type="domain" description="Resolvase/invertase-type recombinase catalytic" evidence="2">
    <location>
        <begin position="6"/>
        <end position="156"/>
    </location>
</feature>
<dbReference type="InterPro" id="IPR036162">
    <property type="entry name" value="Resolvase-like_N_sf"/>
</dbReference>
<dbReference type="EMBL" id="DXEQ01000289">
    <property type="protein sequence ID" value="HIX73276.1"/>
    <property type="molecule type" value="Genomic_DNA"/>
</dbReference>
<evidence type="ECO:0000259" key="3">
    <source>
        <dbReference type="PROSITE" id="PS51737"/>
    </source>
</evidence>
<dbReference type="InterPro" id="IPR038109">
    <property type="entry name" value="DNA_bind_recomb_sf"/>
</dbReference>
<dbReference type="SUPFAM" id="SSF53041">
    <property type="entry name" value="Resolvase-like"/>
    <property type="match status" value="1"/>
</dbReference>
<reference evidence="4" key="2">
    <citation type="submission" date="2021-04" db="EMBL/GenBank/DDBJ databases">
        <authorList>
            <person name="Gilroy R."/>
        </authorList>
    </citation>
    <scope>NUCLEOTIDE SEQUENCE</scope>
    <source>
        <strain evidence="4">ChiSxjej3B15-1167</strain>
    </source>
</reference>
<accession>A0A9D1X695</accession>
<feature type="region of interest" description="Disordered" evidence="1">
    <location>
        <begin position="304"/>
        <end position="348"/>
    </location>
</feature>
<dbReference type="GO" id="GO:0000150">
    <property type="term" value="F:DNA strand exchange activity"/>
    <property type="evidence" value="ECO:0007669"/>
    <property type="project" value="InterPro"/>
</dbReference>
<dbReference type="PANTHER" id="PTHR30461">
    <property type="entry name" value="DNA-INVERTASE FROM LAMBDOID PROPHAGE"/>
    <property type="match status" value="1"/>
</dbReference>
<dbReference type="Pfam" id="PF00239">
    <property type="entry name" value="Resolvase"/>
    <property type="match status" value="1"/>
</dbReference>
<evidence type="ECO:0000313" key="4">
    <source>
        <dbReference type="EMBL" id="HIX73276.1"/>
    </source>
</evidence>
<protein>
    <submittedName>
        <fullName evidence="4">Recombinase family protein</fullName>
    </submittedName>
</protein>
<comment type="caution">
    <text evidence="4">The sequence shown here is derived from an EMBL/GenBank/DDBJ whole genome shotgun (WGS) entry which is preliminary data.</text>
</comment>
<feature type="compositionally biased region" description="Basic and acidic residues" evidence="1">
    <location>
        <begin position="454"/>
        <end position="470"/>
    </location>
</feature>
<dbReference type="InterPro" id="IPR025827">
    <property type="entry name" value="Zn_ribbon_recom_dom"/>
</dbReference>
<organism evidence="4 5">
    <name type="scientific">Candidatus Anaerobutyricum stercoripullorum</name>
    <dbReference type="NCBI Taxonomy" id="2838456"/>
    <lineage>
        <taxon>Bacteria</taxon>
        <taxon>Bacillati</taxon>
        <taxon>Bacillota</taxon>
        <taxon>Clostridia</taxon>
        <taxon>Lachnospirales</taxon>
        <taxon>Lachnospiraceae</taxon>
        <taxon>Anaerobutyricum</taxon>
    </lineage>
</organism>
<dbReference type="GO" id="GO:0003677">
    <property type="term" value="F:DNA binding"/>
    <property type="evidence" value="ECO:0007669"/>
    <property type="project" value="InterPro"/>
</dbReference>
<feature type="region of interest" description="Disordered" evidence="1">
    <location>
        <begin position="444"/>
        <end position="470"/>
    </location>
</feature>
<name>A0A9D1X695_9FIRM</name>
<proteinExistence type="predicted"/>
<dbReference type="InterPro" id="IPR011109">
    <property type="entry name" value="DNA_bind_recombinase_dom"/>
</dbReference>
<evidence type="ECO:0000256" key="1">
    <source>
        <dbReference type="SAM" id="MobiDB-lite"/>
    </source>
</evidence>
<sequence length="717" mass="79944">MSRLYPTAIYIRLSREDGDKDESDSVSNQKKLLMAFVQSHEELLLYNIYTDDGYSGTTFRRPAFRQMLSDIEERKVTCVLVKDLSRFGRDYIESGRFLERYFPEKGVRFISVSDHIDSLRQSYDMLLPIRNVFNEQYARDISRKVHSALRAKQQCGEFIGAFASYGYRKSPGDKNRLLIDEYAASVVRRIFSLYLKGCGKQQIARILNAEGILSPSEYKRAAGLSYGSPATAGHHTLWSYSTINHILHKEIYVGNMVQGTKRQELRGKQRAVRRENWVVVPGTHPPIIDEETWNLTQALLKSRVRSPADNAGKTFLPGKPGVSSREPSSPGRPDISARNPGAPASPPTENPFSGLLFCAGCGRPMVKTSWRHADGRPEYAFTCGTCKRHGRGACTPHTISARALTQVILSDLSRILSHCENLPGLARQQAERFLARWSGSAAHGAVPESSRAGGDARRMKREEFRQPEREDVRQLEREEFHLLEREDILPWQEDARHMKREEFRQPERGTARQLEREDIRQLEREEFHLQSLLRSSYEDYKAGLLSRQEFLSCQTDFRRRKKLCADRLRVLREQNEALAARIGRSPFLQEAAGAAAQGAGPAADCTDSATPGTGLAADCADSATPGAGLVAECADSAAPGTGLAAECTASVTPGAGPTAECADAATPGAAQAIFPDRGLLRQLISRIVVHENRKIQIIYLFPPDDTFSLPGQYSIKN</sequence>
<dbReference type="AlphaFoldDB" id="A0A9D1X695"/>
<dbReference type="Gene3D" id="3.40.50.1390">
    <property type="entry name" value="Resolvase, N-terminal catalytic domain"/>
    <property type="match status" value="1"/>
</dbReference>
<dbReference type="SMART" id="SM00857">
    <property type="entry name" value="Resolvase"/>
    <property type="match status" value="1"/>
</dbReference>